<feature type="compositionally biased region" description="Basic and acidic residues" evidence="1">
    <location>
        <begin position="69"/>
        <end position="78"/>
    </location>
</feature>
<protein>
    <submittedName>
        <fullName evidence="2">Uncharacterized protein</fullName>
    </submittedName>
</protein>
<evidence type="ECO:0000313" key="2">
    <source>
        <dbReference type="EMBL" id="CRZ12953.1"/>
    </source>
</evidence>
<feature type="region of interest" description="Disordered" evidence="1">
    <location>
        <begin position="1"/>
        <end position="46"/>
    </location>
</feature>
<dbReference type="AlphaFoldDB" id="A0A0H5RG03"/>
<feature type="region of interest" description="Disordered" evidence="1">
    <location>
        <begin position="69"/>
        <end position="134"/>
    </location>
</feature>
<feature type="non-terminal residue" evidence="2">
    <location>
        <position position="1"/>
    </location>
</feature>
<proteinExistence type="predicted"/>
<reference evidence="2" key="1">
    <citation type="submission" date="2015-04" db="EMBL/GenBank/DDBJ databases">
        <title>The genome sequence of the plant pathogenic Rhizarian Plasmodiophora brassicae reveals insights in its biotrophic life cycle and the origin of chitin synthesis.</title>
        <authorList>
            <person name="Schwelm A."/>
            <person name="Fogelqvist J."/>
            <person name="Knaust A."/>
            <person name="Julke S."/>
            <person name="Lilja T."/>
            <person name="Dhandapani V."/>
            <person name="Bonilla-Rosso G."/>
            <person name="Karlsson M."/>
            <person name="Shevchenko A."/>
            <person name="Choi S.R."/>
            <person name="Kim H.G."/>
            <person name="Park J.Y."/>
            <person name="Lim Y.P."/>
            <person name="Ludwig-Muller J."/>
            <person name="Dixelius C."/>
        </authorList>
    </citation>
    <scope>NUCLEOTIDE SEQUENCE</scope>
    <source>
        <tissue evidence="2">Potato root galls</tissue>
    </source>
</reference>
<evidence type="ECO:0000256" key="1">
    <source>
        <dbReference type="SAM" id="MobiDB-lite"/>
    </source>
</evidence>
<accession>A0A0H5RG03</accession>
<dbReference type="EMBL" id="HACM01012511">
    <property type="protein sequence ID" value="CRZ12953.1"/>
    <property type="molecule type" value="Transcribed_RNA"/>
</dbReference>
<sequence>TPVNRQFLHDRNRPLEENENKGHDNGDDLDERECDNDRYKGGYVGRGNHAARENRFAWGGCLEFSADKVPEEFTKEDAPESGPDPVDSCGKGDITSPLMPNEHSHIDTSSRKNVGQVTKDCAAAKDNRTNQSNH</sequence>
<name>A0A0H5RG03_9EUKA</name>
<organism evidence="2">
    <name type="scientific">Spongospora subterranea</name>
    <dbReference type="NCBI Taxonomy" id="70186"/>
    <lineage>
        <taxon>Eukaryota</taxon>
        <taxon>Sar</taxon>
        <taxon>Rhizaria</taxon>
        <taxon>Endomyxa</taxon>
        <taxon>Phytomyxea</taxon>
        <taxon>Plasmodiophorida</taxon>
        <taxon>Plasmodiophoridae</taxon>
        <taxon>Spongospora</taxon>
    </lineage>
</organism>
<feature type="compositionally biased region" description="Basic and acidic residues" evidence="1">
    <location>
        <begin position="7"/>
        <end position="26"/>
    </location>
</feature>